<dbReference type="AlphaFoldDB" id="A0A427XL23"/>
<name>A0A427XL23_9TREE</name>
<dbReference type="PANTHER" id="PTHR31630">
    <property type="entry name" value="PHYTANOYL-COA DIOXYGENASE-RELATED-RELATED"/>
    <property type="match status" value="1"/>
</dbReference>
<dbReference type="EMBL" id="RSCE01000010">
    <property type="protein sequence ID" value="RSH79538.1"/>
    <property type="molecule type" value="Genomic_DNA"/>
</dbReference>
<sequence length="237" mass="27078">MIVTHEIPAIQTVDFTANTTYGDFRDDLVRDGYAVIKGAVSKEKAAHYVDRYHDYLEGFGLGYDRNDPSTVKEELLPVINEKGMLFHYSAIHEDFVWGMRAEPGVLKVFETIYDTEDLLVSFDAINVSFPNRKDITPNVPWPHQDQDPERPGFRCVQGLLNLLPNGDDDGGLLVLPGAHNISVEFHEQFKDEEQLYRWTNETYFFTDAGMKWLDTKGFKWVKVNADPGDLIIFLVEG</sequence>
<keyword evidence="2" id="KW-1185">Reference proteome</keyword>
<comment type="caution">
    <text evidence="1">The sequence shown here is derived from an EMBL/GenBank/DDBJ whole genome shotgun (WGS) entry which is preliminary data.</text>
</comment>
<evidence type="ECO:0000313" key="2">
    <source>
        <dbReference type="Proteomes" id="UP000279236"/>
    </source>
</evidence>
<dbReference type="Proteomes" id="UP000279236">
    <property type="component" value="Unassembled WGS sequence"/>
</dbReference>
<dbReference type="InterPro" id="IPR008775">
    <property type="entry name" value="Phytyl_CoA_dOase-like"/>
</dbReference>
<proteinExistence type="predicted"/>
<evidence type="ECO:0000313" key="1">
    <source>
        <dbReference type="EMBL" id="RSH79538.1"/>
    </source>
</evidence>
<dbReference type="GeneID" id="39586133"/>
<organism evidence="1 2">
    <name type="scientific">Apiotrichum porosum</name>
    <dbReference type="NCBI Taxonomy" id="105984"/>
    <lineage>
        <taxon>Eukaryota</taxon>
        <taxon>Fungi</taxon>
        <taxon>Dikarya</taxon>
        <taxon>Basidiomycota</taxon>
        <taxon>Agaricomycotina</taxon>
        <taxon>Tremellomycetes</taxon>
        <taxon>Trichosporonales</taxon>
        <taxon>Trichosporonaceae</taxon>
        <taxon>Apiotrichum</taxon>
    </lineage>
</organism>
<dbReference type="SUPFAM" id="SSF51197">
    <property type="entry name" value="Clavaminate synthase-like"/>
    <property type="match status" value="1"/>
</dbReference>
<dbReference type="Gene3D" id="2.60.120.620">
    <property type="entry name" value="q2cbj1_9rhob like domain"/>
    <property type="match status" value="1"/>
</dbReference>
<dbReference type="OrthoDB" id="445007at2759"/>
<protein>
    <submittedName>
        <fullName evidence="1">Uncharacterized protein</fullName>
    </submittedName>
</protein>
<dbReference type="PANTHER" id="PTHR31630:SF7">
    <property type="entry name" value="PHYTANOYL-COA DIOXYGENASE"/>
    <property type="match status" value="1"/>
</dbReference>
<dbReference type="RefSeq" id="XP_028474685.1">
    <property type="nucleotide sequence ID" value="XM_028617378.1"/>
</dbReference>
<accession>A0A427XL23</accession>
<gene>
    <name evidence="1" type="ORF">EHS24_001590</name>
</gene>
<dbReference type="Pfam" id="PF05721">
    <property type="entry name" value="PhyH"/>
    <property type="match status" value="1"/>
</dbReference>
<reference evidence="1 2" key="1">
    <citation type="submission" date="2018-11" db="EMBL/GenBank/DDBJ databases">
        <title>Genome sequence of Apiotrichum porosum DSM 27194.</title>
        <authorList>
            <person name="Aliyu H."/>
            <person name="Gorte O."/>
            <person name="Ochsenreither K."/>
        </authorList>
    </citation>
    <scope>NUCLEOTIDE SEQUENCE [LARGE SCALE GENOMIC DNA]</scope>
    <source>
        <strain evidence="1 2">DSM 27194</strain>
    </source>
</reference>